<organism evidence="3 4">
    <name type="scientific">Tichowtungia aerotolerans</name>
    <dbReference type="NCBI Taxonomy" id="2697043"/>
    <lineage>
        <taxon>Bacteria</taxon>
        <taxon>Pseudomonadati</taxon>
        <taxon>Kiritimatiellota</taxon>
        <taxon>Tichowtungiia</taxon>
        <taxon>Tichowtungiales</taxon>
        <taxon>Tichowtungiaceae</taxon>
        <taxon>Tichowtungia</taxon>
    </lineage>
</organism>
<comment type="catalytic activity">
    <reaction evidence="1">
        <text>ATP + protein L-histidine = ADP + protein N-phospho-L-histidine.</text>
        <dbReference type="EC" id="2.7.13.3"/>
    </reaction>
</comment>
<dbReference type="Gene3D" id="1.10.287.130">
    <property type="match status" value="1"/>
</dbReference>
<dbReference type="InterPro" id="IPR003661">
    <property type="entry name" value="HisK_dim/P_dom"/>
</dbReference>
<dbReference type="EC" id="2.7.13.3" evidence="2"/>
<dbReference type="GO" id="GO:0000155">
    <property type="term" value="F:phosphorelay sensor kinase activity"/>
    <property type="evidence" value="ECO:0007669"/>
    <property type="project" value="InterPro"/>
</dbReference>
<protein>
    <recommendedName>
        <fullName evidence="2">histidine kinase</fullName>
        <ecNumber evidence="2">2.7.13.3</ecNumber>
    </recommendedName>
</protein>
<name>A0A6P1M4Z3_9BACT</name>
<evidence type="ECO:0000313" key="4">
    <source>
        <dbReference type="Proteomes" id="UP000464954"/>
    </source>
</evidence>
<dbReference type="RefSeq" id="WP_160628832.1">
    <property type="nucleotide sequence ID" value="NZ_CP047593.1"/>
</dbReference>
<reference evidence="3 4" key="1">
    <citation type="submission" date="2020-01" db="EMBL/GenBank/DDBJ databases">
        <title>Ponticoccus aerotolerans gen. nov., sp. nov., an anaerobic bacterium and proposal of Ponticoccusceae fam. nov., Ponticoccusles ord. nov. and Ponticoccuse classis nov. in the phylum Kiritimatiellaeota.</title>
        <authorList>
            <person name="Zhou L.Y."/>
            <person name="Du Z.J."/>
        </authorList>
    </citation>
    <scope>NUCLEOTIDE SEQUENCE [LARGE SCALE GENOMIC DNA]</scope>
    <source>
        <strain evidence="3 4">S-5007</strain>
    </source>
</reference>
<evidence type="ECO:0000256" key="2">
    <source>
        <dbReference type="ARBA" id="ARBA00012438"/>
    </source>
</evidence>
<proteinExistence type="predicted"/>
<evidence type="ECO:0000256" key="1">
    <source>
        <dbReference type="ARBA" id="ARBA00000085"/>
    </source>
</evidence>
<dbReference type="EMBL" id="CP047593">
    <property type="protein sequence ID" value="QHI69650.1"/>
    <property type="molecule type" value="Genomic_DNA"/>
</dbReference>
<dbReference type="Proteomes" id="UP000464954">
    <property type="component" value="Chromosome"/>
</dbReference>
<keyword evidence="4" id="KW-1185">Reference proteome</keyword>
<dbReference type="KEGG" id="taer:GT409_09330"/>
<evidence type="ECO:0000313" key="3">
    <source>
        <dbReference type="EMBL" id="QHI69650.1"/>
    </source>
</evidence>
<accession>A0A6P1M4Z3</accession>
<gene>
    <name evidence="3" type="ORF">GT409_09330</name>
</gene>
<sequence length="83" mass="9484">MSDPDKHNDPGVELKLISRQMVHSLNNMLFVISSYSQFIKETHSDEETQTNIKRIEVAADQCQTIMKDWRAQADKLIPDPPGT</sequence>
<dbReference type="AlphaFoldDB" id="A0A6P1M4Z3"/>
<dbReference type="CDD" id="cd00082">
    <property type="entry name" value="HisKA"/>
    <property type="match status" value="1"/>
</dbReference>